<comment type="caution">
    <text evidence="1">The sequence shown here is derived from an EMBL/GenBank/DDBJ whole genome shotgun (WGS) entry which is preliminary data.</text>
</comment>
<name>A0A443K804_9RHOB</name>
<accession>A0A443K804</accession>
<reference evidence="1 2" key="2">
    <citation type="submission" date="2019-01" db="EMBL/GenBank/DDBJ databases">
        <authorList>
            <person name="Li Y."/>
        </authorList>
    </citation>
    <scope>NUCLEOTIDE SEQUENCE [LARGE SCALE GENOMIC DNA]</scope>
    <source>
        <strain evidence="1 2">D19-10-3-21</strain>
    </source>
</reference>
<evidence type="ECO:0000313" key="2">
    <source>
        <dbReference type="Proteomes" id="UP000285295"/>
    </source>
</evidence>
<gene>
    <name evidence="1" type="ORF">D2T31_11915</name>
</gene>
<evidence type="ECO:0000313" key="1">
    <source>
        <dbReference type="EMBL" id="RWR28813.1"/>
    </source>
</evidence>
<dbReference type="EMBL" id="SAUX01000013">
    <property type="protein sequence ID" value="RWR28813.1"/>
    <property type="molecule type" value="Genomic_DNA"/>
</dbReference>
<proteinExistence type="predicted"/>
<sequence length="126" mass="14436">MGIHGRQFFDAYTSLPERKGVRVNGRLISPSFPLEFHRNYEIEPLNDTEADCTFSVDDSGAVFLETALIAGRSFPSHEFEAWMGSAEVERITDQAQDWWDDIGESQAYQDAADEYGDYLRDQRMDD</sequence>
<dbReference type="RefSeq" id="WP_128237532.1">
    <property type="nucleotide sequence ID" value="NZ_SAUX01000013.1"/>
</dbReference>
<reference evidence="1 2" key="1">
    <citation type="submission" date="2019-01" db="EMBL/GenBank/DDBJ databases">
        <title>Sinorhodobacter populi sp. nov. isolated from the symptomatic bark tissue of Populus euramericana canker.</title>
        <authorList>
            <person name="Xu G."/>
        </authorList>
    </citation>
    <scope>NUCLEOTIDE SEQUENCE [LARGE SCALE GENOMIC DNA]</scope>
    <source>
        <strain evidence="1 2">D19-10-3-21</strain>
    </source>
</reference>
<protein>
    <submittedName>
        <fullName evidence="1">Uncharacterized protein</fullName>
    </submittedName>
</protein>
<organism evidence="1 2">
    <name type="scientific">Paenirhodobacter populi</name>
    <dbReference type="NCBI Taxonomy" id="2306993"/>
    <lineage>
        <taxon>Bacteria</taxon>
        <taxon>Pseudomonadati</taxon>
        <taxon>Pseudomonadota</taxon>
        <taxon>Alphaproteobacteria</taxon>
        <taxon>Rhodobacterales</taxon>
        <taxon>Rhodobacter group</taxon>
        <taxon>Paenirhodobacter</taxon>
    </lineage>
</organism>
<dbReference type="Proteomes" id="UP000285295">
    <property type="component" value="Unassembled WGS sequence"/>
</dbReference>
<dbReference type="AlphaFoldDB" id="A0A443K804"/>